<dbReference type="AlphaFoldDB" id="G7DWV2"/>
<keyword evidence="5" id="KW-0325">Glycoprotein</keyword>
<dbReference type="InterPro" id="IPR015883">
    <property type="entry name" value="Glyco_hydro_20_cat"/>
</dbReference>
<dbReference type="SUPFAM" id="SSF55545">
    <property type="entry name" value="beta-N-acetylhexosaminidase-like domain"/>
    <property type="match status" value="1"/>
</dbReference>
<evidence type="ECO:0000256" key="7">
    <source>
        <dbReference type="PIRNR" id="PIRNR001093"/>
    </source>
</evidence>
<dbReference type="InterPro" id="IPR029018">
    <property type="entry name" value="Hex-like_dom2"/>
</dbReference>
<evidence type="ECO:0000256" key="1">
    <source>
        <dbReference type="ARBA" id="ARBA00001231"/>
    </source>
</evidence>
<feature type="domain" description="Glycoside hydrolase family 20 catalytic" evidence="9">
    <location>
        <begin position="241"/>
        <end position="571"/>
    </location>
</feature>
<dbReference type="FunFam" id="3.20.20.80:FF:000063">
    <property type="entry name" value="Beta-hexosaminidase"/>
    <property type="match status" value="1"/>
</dbReference>
<evidence type="ECO:0000256" key="8">
    <source>
        <dbReference type="PIRSR" id="PIRSR001093-1"/>
    </source>
</evidence>
<proteinExistence type="inferred from homology"/>
<keyword evidence="6 7" id="KW-0326">Glycosidase</keyword>
<dbReference type="GO" id="GO:0016020">
    <property type="term" value="C:membrane"/>
    <property type="evidence" value="ECO:0007669"/>
    <property type="project" value="TreeGrafter"/>
</dbReference>
<comment type="similarity">
    <text evidence="2 7">Belongs to the glycosyl hydrolase 20 family.</text>
</comment>
<comment type="caution">
    <text evidence="11">The sequence shown here is derived from an EMBL/GenBank/DDBJ whole genome shotgun (WGS) entry which is preliminary data.</text>
</comment>
<dbReference type="OrthoDB" id="428480at2759"/>
<dbReference type="HOGENOM" id="CLU_007082_0_2_1"/>
<dbReference type="InterPro" id="IPR025705">
    <property type="entry name" value="Beta_hexosaminidase_sua/sub"/>
</dbReference>
<dbReference type="EC" id="3.2.1.52" evidence="7"/>
<dbReference type="Pfam" id="PF00728">
    <property type="entry name" value="Glyco_hydro_20"/>
    <property type="match status" value="1"/>
</dbReference>
<evidence type="ECO:0000256" key="5">
    <source>
        <dbReference type="ARBA" id="ARBA00023180"/>
    </source>
</evidence>
<organism evidence="11 12">
    <name type="scientific">Mixia osmundae (strain CBS 9802 / IAM 14324 / JCM 22182 / KY 12970)</name>
    <dbReference type="NCBI Taxonomy" id="764103"/>
    <lineage>
        <taxon>Eukaryota</taxon>
        <taxon>Fungi</taxon>
        <taxon>Dikarya</taxon>
        <taxon>Basidiomycota</taxon>
        <taxon>Pucciniomycotina</taxon>
        <taxon>Mixiomycetes</taxon>
        <taxon>Mixiales</taxon>
        <taxon>Mixiaceae</taxon>
        <taxon>Mixia</taxon>
    </lineage>
</organism>
<dbReference type="CDD" id="cd06562">
    <property type="entry name" value="GH20_HexA_HexB-like"/>
    <property type="match status" value="1"/>
</dbReference>
<gene>
    <name evidence="11" type="primary">Mo01704</name>
    <name evidence="11" type="ORF">E5Q_01704</name>
</gene>
<name>G7DWV2_MIXOS</name>
<protein>
    <recommendedName>
        <fullName evidence="7">Beta-hexosaminidase</fullName>
        <ecNumber evidence="7">3.2.1.52</ecNumber>
    </recommendedName>
</protein>
<dbReference type="InParanoid" id="G7DWV2"/>
<dbReference type="GO" id="GO:0005975">
    <property type="term" value="P:carbohydrate metabolic process"/>
    <property type="evidence" value="ECO:0007669"/>
    <property type="project" value="InterPro"/>
</dbReference>
<feature type="domain" description="Beta-hexosaminidase eukaryotic type N-terminal" evidence="10">
    <location>
        <begin position="79"/>
        <end position="201"/>
    </location>
</feature>
<dbReference type="STRING" id="764103.G7DWV2"/>
<dbReference type="EMBL" id="BABT02000054">
    <property type="protein sequence ID" value="GAA95049.1"/>
    <property type="molecule type" value="Genomic_DNA"/>
</dbReference>
<dbReference type="GO" id="GO:0030203">
    <property type="term" value="P:glycosaminoglycan metabolic process"/>
    <property type="evidence" value="ECO:0007669"/>
    <property type="project" value="TreeGrafter"/>
</dbReference>
<evidence type="ECO:0000259" key="9">
    <source>
        <dbReference type="Pfam" id="PF00728"/>
    </source>
</evidence>
<evidence type="ECO:0000256" key="6">
    <source>
        <dbReference type="ARBA" id="ARBA00023295"/>
    </source>
</evidence>
<dbReference type="PANTHER" id="PTHR22600">
    <property type="entry name" value="BETA-HEXOSAMINIDASE"/>
    <property type="match status" value="1"/>
</dbReference>
<evidence type="ECO:0000256" key="3">
    <source>
        <dbReference type="ARBA" id="ARBA00022729"/>
    </source>
</evidence>
<dbReference type="GO" id="GO:0004563">
    <property type="term" value="F:beta-N-acetylhexosaminidase activity"/>
    <property type="evidence" value="ECO:0007669"/>
    <property type="project" value="UniProtKB-EC"/>
</dbReference>
<reference evidence="11 12" key="2">
    <citation type="journal article" date="2012" name="Open Biol.">
        <title>Characteristics of nucleosomes and linker DNA regions on the genome of the basidiomycete Mixia osmundae revealed by mono- and dinucleosome mapping.</title>
        <authorList>
            <person name="Nishida H."/>
            <person name="Kondo S."/>
            <person name="Matsumoto T."/>
            <person name="Suzuki Y."/>
            <person name="Yoshikawa H."/>
            <person name="Taylor T.D."/>
            <person name="Sugiyama J."/>
        </authorList>
    </citation>
    <scope>NUCLEOTIDE SEQUENCE [LARGE SCALE GENOMIC DNA]</scope>
    <source>
        <strain evidence="12">CBS 9802 / IAM 14324 / JCM 22182 / KY 12970</strain>
    </source>
</reference>
<keyword evidence="4 7" id="KW-0378">Hydrolase</keyword>
<dbReference type="PIRSF" id="PIRSF001093">
    <property type="entry name" value="B-hxosamndse_ab_euk"/>
    <property type="match status" value="1"/>
</dbReference>
<dbReference type="SUPFAM" id="SSF51445">
    <property type="entry name" value="(Trans)glycosidases"/>
    <property type="match status" value="1"/>
</dbReference>
<evidence type="ECO:0000256" key="2">
    <source>
        <dbReference type="ARBA" id="ARBA00006285"/>
    </source>
</evidence>
<reference evidence="11 12" key="1">
    <citation type="journal article" date="2011" name="J. Gen. Appl. Microbiol.">
        <title>Draft genome sequencing of the enigmatic basidiomycete Mixia osmundae.</title>
        <authorList>
            <person name="Nishida H."/>
            <person name="Nagatsuka Y."/>
            <person name="Sugiyama J."/>
        </authorList>
    </citation>
    <scope>NUCLEOTIDE SEQUENCE [LARGE SCALE GENOMIC DNA]</scope>
    <source>
        <strain evidence="12">CBS 9802 / IAM 14324 / JCM 22182 / KY 12970</strain>
    </source>
</reference>
<feature type="active site" description="Proton donor" evidence="8">
    <location>
        <position position="399"/>
    </location>
</feature>
<evidence type="ECO:0000313" key="11">
    <source>
        <dbReference type="EMBL" id="GAA95049.1"/>
    </source>
</evidence>
<dbReference type="Proteomes" id="UP000009131">
    <property type="component" value="Unassembled WGS sequence"/>
</dbReference>
<evidence type="ECO:0000259" key="10">
    <source>
        <dbReference type="Pfam" id="PF14845"/>
    </source>
</evidence>
<dbReference type="PRINTS" id="PR00738">
    <property type="entry name" value="GLHYDRLASE20"/>
</dbReference>
<evidence type="ECO:0000256" key="4">
    <source>
        <dbReference type="ARBA" id="ARBA00022801"/>
    </source>
</evidence>
<dbReference type="Pfam" id="PF14845">
    <property type="entry name" value="Glycohydro_20b2"/>
    <property type="match status" value="1"/>
</dbReference>
<dbReference type="Gene3D" id="3.20.20.80">
    <property type="entry name" value="Glycosidases"/>
    <property type="match status" value="1"/>
</dbReference>
<accession>G7DWV2</accession>
<keyword evidence="12" id="KW-1185">Reference proteome</keyword>
<dbReference type="eggNOG" id="KOG2499">
    <property type="taxonomic scope" value="Eukaryota"/>
</dbReference>
<evidence type="ECO:0000313" key="12">
    <source>
        <dbReference type="Proteomes" id="UP000009131"/>
    </source>
</evidence>
<dbReference type="InterPro" id="IPR017853">
    <property type="entry name" value="GH"/>
</dbReference>
<dbReference type="Gene3D" id="3.30.379.10">
    <property type="entry name" value="Chitobiase/beta-hexosaminidase domain 2-like"/>
    <property type="match status" value="1"/>
</dbReference>
<comment type="catalytic activity">
    <reaction evidence="1 7">
        <text>Hydrolysis of terminal non-reducing N-acetyl-D-hexosamine residues in N-acetyl-beta-D-hexosaminides.</text>
        <dbReference type="EC" id="3.2.1.52"/>
    </reaction>
</comment>
<dbReference type="InterPro" id="IPR029019">
    <property type="entry name" value="HEX_eukaryotic_N"/>
</dbReference>
<keyword evidence="3" id="KW-0732">Signal</keyword>
<sequence>MTALLGSMLDTLSTSSPSPSHDRLCLDAILFARSKGTKPVAVAGTSVKEDELAAEPVALVESVLGPSTRDGPIANGSDALFLSSNFHVVLSSLTSLPPDLIDAIKDAQGQIDNDDFERLTLEDDREKLRDARTVARMTLELDPHRTQQESQIRSITDDVNLDFAQWAENEAYRLRISERSCVLSASTSLGFLRGLQTFVQLVYTLPLDPAAVIDDQTVLASAKRTRYILNTPIDISDKPAFPVRGLMVDTSRAFLPVDALQRLLDAMSWSKFSLLHWHMTDAQSWPLEVTGYPELLQAAYNSQSIYKASKVDELVAFANARGIQVMLEIDMPGHTASIGLSHPDHVACHDAMPWQAYSVEPPAGQLRIASDTTTAFARGIVQSVARRFAGSLFSTGGDEVNTNCYAEDAATQQALSARNSTLMDALSAFVSQLQDAVAGAGKRPVVWEEMVLDHNIALRNDTVVTVWQTSENVRKVAQKGFQIIHAASDYFYLDCGMGAWLDNMPNGTSWCDPYKTWQRMLSFDPYAALQSRQRHLVLGGQALLWSEQTDETNFEQNIWPRAAAIAERFWYHNPNDDTTLSRLHEWRYRLVKRGIRAVPLQPHLCVLRPGLCSL</sequence>
<dbReference type="PANTHER" id="PTHR22600:SF26">
    <property type="entry name" value="BETA-N-ACETYLHEXOSAMINIDASE"/>
    <property type="match status" value="1"/>
</dbReference>